<feature type="domain" description="Response regulatory" evidence="8">
    <location>
        <begin position="7"/>
        <end position="123"/>
    </location>
</feature>
<dbReference type="InterPro" id="IPR008248">
    <property type="entry name" value="CheB-like"/>
</dbReference>
<gene>
    <name evidence="5" type="primary">cheB</name>
    <name evidence="10" type="ORF">SAMN05660236_1434</name>
</gene>
<dbReference type="InterPro" id="IPR011006">
    <property type="entry name" value="CheY-like_superfamily"/>
</dbReference>
<organism evidence="10 11">
    <name type="scientific">Ohtaekwangia koreensis</name>
    <dbReference type="NCBI Taxonomy" id="688867"/>
    <lineage>
        <taxon>Bacteria</taxon>
        <taxon>Pseudomonadati</taxon>
        <taxon>Bacteroidota</taxon>
        <taxon>Cytophagia</taxon>
        <taxon>Cytophagales</taxon>
        <taxon>Fulvivirgaceae</taxon>
        <taxon>Ohtaekwangia</taxon>
    </lineage>
</organism>
<dbReference type="Proteomes" id="UP000190961">
    <property type="component" value="Unassembled WGS sequence"/>
</dbReference>
<feature type="active site" evidence="5 6">
    <location>
        <position position="191"/>
    </location>
</feature>
<keyword evidence="2 5" id="KW-0145">Chemotaxis</keyword>
<reference evidence="10 11" key="1">
    <citation type="submission" date="2017-02" db="EMBL/GenBank/DDBJ databases">
        <authorList>
            <person name="Peterson S.W."/>
        </authorList>
    </citation>
    <scope>NUCLEOTIDE SEQUENCE [LARGE SCALE GENOMIC DNA]</scope>
    <source>
        <strain evidence="10 11">DSM 25262</strain>
    </source>
</reference>
<keyword evidence="11" id="KW-1185">Reference proteome</keyword>
<comment type="similarity">
    <text evidence="5">Belongs to the CheB family.</text>
</comment>
<dbReference type="GO" id="GO:0050568">
    <property type="term" value="F:protein-glutamine glutaminase activity"/>
    <property type="evidence" value="ECO:0007669"/>
    <property type="project" value="UniProtKB-UniRule"/>
</dbReference>
<evidence type="ECO:0000256" key="6">
    <source>
        <dbReference type="PROSITE-ProRule" id="PRU00050"/>
    </source>
</evidence>
<dbReference type="PANTHER" id="PTHR42872">
    <property type="entry name" value="PROTEIN-GLUTAMATE METHYLESTERASE/PROTEIN-GLUTAMINE GLUTAMINASE"/>
    <property type="match status" value="1"/>
</dbReference>
<dbReference type="InterPro" id="IPR001789">
    <property type="entry name" value="Sig_transdc_resp-reg_receiver"/>
</dbReference>
<comment type="catalytic activity">
    <reaction evidence="4 5">
        <text>[protein]-L-glutamate 5-O-methyl ester + H2O = L-glutamyl-[protein] + methanol + H(+)</text>
        <dbReference type="Rhea" id="RHEA:23236"/>
        <dbReference type="Rhea" id="RHEA-COMP:10208"/>
        <dbReference type="Rhea" id="RHEA-COMP:10311"/>
        <dbReference type="ChEBI" id="CHEBI:15377"/>
        <dbReference type="ChEBI" id="CHEBI:15378"/>
        <dbReference type="ChEBI" id="CHEBI:17790"/>
        <dbReference type="ChEBI" id="CHEBI:29973"/>
        <dbReference type="ChEBI" id="CHEBI:82795"/>
        <dbReference type="EC" id="3.1.1.61"/>
    </reaction>
</comment>
<dbReference type="Pfam" id="PF01339">
    <property type="entry name" value="CheB_methylest"/>
    <property type="match status" value="1"/>
</dbReference>
<dbReference type="EC" id="3.5.1.44" evidence="5"/>
<evidence type="ECO:0000313" key="10">
    <source>
        <dbReference type="EMBL" id="SKC54314.1"/>
    </source>
</evidence>
<dbReference type="GO" id="GO:0008984">
    <property type="term" value="F:protein-glutamate methylesterase activity"/>
    <property type="evidence" value="ECO:0007669"/>
    <property type="project" value="UniProtKB-UniRule"/>
</dbReference>
<dbReference type="GO" id="GO:0006935">
    <property type="term" value="P:chemotaxis"/>
    <property type="evidence" value="ECO:0007669"/>
    <property type="project" value="UniProtKB-UniRule"/>
</dbReference>
<name>A0A1T5JSI4_9BACT</name>
<dbReference type="InterPro" id="IPR035909">
    <property type="entry name" value="CheB_C"/>
</dbReference>
<dbReference type="RefSeq" id="WP_079685971.1">
    <property type="nucleotide sequence ID" value="NZ_FUZU01000001.1"/>
</dbReference>
<dbReference type="Gene3D" id="3.40.50.2300">
    <property type="match status" value="1"/>
</dbReference>
<feature type="domain" description="CheB-type methylesterase" evidence="9">
    <location>
        <begin position="152"/>
        <end position="335"/>
    </location>
</feature>
<dbReference type="OrthoDB" id="1524092at2"/>
<accession>A0A1T5JSI4</accession>
<dbReference type="PANTHER" id="PTHR42872:SF6">
    <property type="entry name" value="PROTEIN-GLUTAMATE METHYLESTERASE_PROTEIN-GLUTAMINE GLUTAMINASE"/>
    <property type="match status" value="1"/>
</dbReference>
<evidence type="ECO:0000259" key="9">
    <source>
        <dbReference type="PROSITE" id="PS50122"/>
    </source>
</evidence>
<dbReference type="InterPro" id="IPR000673">
    <property type="entry name" value="Sig_transdc_resp-reg_Me-estase"/>
</dbReference>
<evidence type="ECO:0000256" key="5">
    <source>
        <dbReference type="HAMAP-Rule" id="MF_00099"/>
    </source>
</evidence>
<comment type="domain">
    <text evidence="5">Contains a C-terminal catalytic domain, and an N-terminal region which modulates catalytic activity.</text>
</comment>
<dbReference type="PROSITE" id="PS50110">
    <property type="entry name" value="RESPONSE_REGULATORY"/>
    <property type="match status" value="1"/>
</dbReference>
<dbReference type="NCBIfam" id="NF001965">
    <property type="entry name" value="PRK00742.1"/>
    <property type="match status" value="1"/>
</dbReference>
<comment type="catalytic activity">
    <reaction evidence="5">
        <text>L-glutaminyl-[protein] + H2O = L-glutamyl-[protein] + NH4(+)</text>
        <dbReference type="Rhea" id="RHEA:16441"/>
        <dbReference type="Rhea" id="RHEA-COMP:10207"/>
        <dbReference type="Rhea" id="RHEA-COMP:10208"/>
        <dbReference type="ChEBI" id="CHEBI:15377"/>
        <dbReference type="ChEBI" id="CHEBI:28938"/>
        <dbReference type="ChEBI" id="CHEBI:29973"/>
        <dbReference type="ChEBI" id="CHEBI:30011"/>
        <dbReference type="EC" id="3.5.1.44"/>
    </reaction>
</comment>
<feature type="active site" evidence="5 6">
    <location>
        <position position="288"/>
    </location>
</feature>
<dbReference type="SMART" id="SM00448">
    <property type="entry name" value="REC"/>
    <property type="match status" value="1"/>
</dbReference>
<protein>
    <recommendedName>
        <fullName evidence="5">Protein-glutamate methylesterase/protein-glutamine glutaminase</fullName>
        <ecNumber evidence="5">3.1.1.61</ecNumber>
        <ecNumber evidence="5">3.5.1.44</ecNumber>
    </recommendedName>
</protein>
<feature type="active site" evidence="5 6">
    <location>
        <position position="164"/>
    </location>
</feature>
<dbReference type="CDD" id="cd17541">
    <property type="entry name" value="REC_CheB-like"/>
    <property type="match status" value="1"/>
</dbReference>
<evidence type="ECO:0000259" key="8">
    <source>
        <dbReference type="PROSITE" id="PS50110"/>
    </source>
</evidence>
<dbReference type="EMBL" id="FUZU01000001">
    <property type="protein sequence ID" value="SKC54314.1"/>
    <property type="molecule type" value="Genomic_DNA"/>
</dbReference>
<dbReference type="Gene3D" id="3.40.50.180">
    <property type="entry name" value="Methylesterase CheB, C-terminal domain"/>
    <property type="match status" value="1"/>
</dbReference>
<dbReference type="CDD" id="cd16432">
    <property type="entry name" value="CheB_Rec"/>
    <property type="match status" value="1"/>
</dbReference>
<dbReference type="SUPFAM" id="SSF52738">
    <property type="entry name" value="Methylesterase CheB, C-terminal domain"/>
    <property type="match status" value="1"/>
</dbReference>
<dbReference type="PROSITE" id="PS50122">
    <property type="entry name" value="CHEB"/>
    <property type="match status" value="1"/>
</dbReference>
<dbReference type="SUPFAM" id="SSF52172">
    <property type="entry name" value="CheY-like"/>
    <property type="match status" value="1"/>
</dbReference>
<keyword evidence="3 5" id="KW-0378">Hydrolase</keyword>
<dbReference type="PIRSF" id="PIRSF000876">
    <property type="entry name" value="RR_chemtxs_CheB"/>
    <property type="match status" value="1"/>
</dbReference>
<evidence type="ECO:0000256" key="3">
    <source>
        <dbReference type="ARBA" id="ARBA00022801"/>
    </source>
</evidence>
<dbReference type="AlphaFoldDB" id="A0A1T5JSI4"/>
<proteinExistence type="inferred from homology"/>
<dbReference type="GO" id="GO:0000156">
    <property type="term" value="F:phosphorelay response regulator activity"/>
    <property type="evidence" value="ECO:0007669"/>
    <property type="project" value="InterPro"/>
</dbReference>
<comment type="caution">
    <text evidence="5 7">Lacks conserved residue(s) required for the propagation of feature annotation.</text>
</comment>
<evidence type="ECO:0000256" key="2">
    <source>
        <dbReference type="ARBA" id="ARBA00022500"/>
    </source>
</evidence>
<evidence type="ECO:0000256" key="4">
    <source>
        <dbReference type="ARBA" id="ARBA00048267"/>
    </source>
</evidence>
<evidence type="ECO:0000313" key="11">
    <source>
        <dbReference type="Proteomes" id="UP000190961"/>
    </source>
</evidence>
<sequence length="347" mass="38262">MSKKKINTLLIDDSGLMRIILSDLLREDSRINLLATASNGRDGVAKAKALKPDVVITNMIMPLYDGLFVVKALMKDMPLPIILISSLQRTDPQIFDALQEGAFAFLEKPQEQEISNGYPRLKTLVYKASQGSDLDFTHDTGVSNVAEYTSSALPQYDIIAIGVSTGGPKAIEHIVHNLPQTIDVPIIIAQHMPESFIESFASRLNETSVINVSVVTDGEILHPNHVYLAPGTSNIRVYRNEHQKPAVRFVKDIYKEFNNPSIDCLFESIAEIYRHRAMAIVLTGMGRDGTVGLTKIKAQRGLTIAQDEASSVVYGMPKVAFESGAATHQLPITEIPDFIIHSLYFLS</sequence>
<dbReference type="GO" id="GO:0005737">
    <property type="term" value="C:cytoplasm"/>
    <property type="evidence" value="ECO:0007669"/>
    <property type="project" value="UniProtKB-SubCell"/>
</dbReference>
<dbReference type="HAMAP" id="MF_00099">
    <property type="entry name" value="CheB_chemtxs"/>
    <property type="match status" value="1"/>
</dbReference>
<keyword evidence="1 5" id="KW-0963">Cytoplasm</keyword>
<evidence type="ECO:0000256" key="1">
    <source>
        <dbReference type="ARBA" id="ARBA00022490"/>
    </source>
</evidence>
<evidence type="ECO:0000256" key="7">
    <source>
        <dbReference type="PROSITE-ProRule" id="PRU00169"/>
    </source>
</evidence>
<dbReference type="STRING" id="688867.SAMN05660236_1434"/>
<comment type="subcellular location">
    <subcellularLocation>
        <location evidence="5">Cytoplasm</location>
    </subcellularLocation>
</comment>
<comment type="function">
    <text evidence="5">Involved in chemotaxis. Part of a chemotaxis signal transduction system that modulates chemotaxis in response to various stimuli. Catalyzes the demethylation of specific methylglutamate residues introduced into the chemoreceptors (methyl-accepting chemotaxis proteins or MCP) by CheR. Also mediates the irreversible deamidation of specific glutamine residues to glutamic acid.</text>
</comment>
<dbReference type="EC" id="3.1.1.61" evidence="5"/>
<dbReference type="Pfam" id="PF00072">
    <property type="entry name" value="Response_reg"/>
    <property type="match status" value="1"/>
</dbReference>